<dbReference type="InterPro" id="IPR036188">
    <property type="entry name" value="FAD/NAD-bd_sf"/>
</dbReference>
<evidence type="ECO:0000256" key="4">
    <source>
        <dbReference type="ARBA" id="ARBA00023002"/>
    </source>
</evidence>
<comment type="similarity">
    <text evidence="6">Belongs to the L2HGDH family.</text>
</comment>
<dbReference type="Gene3D" id="3.50.50.60">
    <property type="entry name" value="FAD/NAD(P)-binding domain"/>
    <property type="match status" value="1"/>
</dbReference>
<dbReference type="PANTHER" id="PTHR43104:SF4">
    <property type="entry name" value="L-2-HYDROXYGLUTARATE DEHYDROGENASE, MITOCHONDRIAL"/>
    <property type="match status" value="1"/>
</dbReference>
<keyword evidence="3" id="KW-0274">FAD</keyword>
<evidence type="ECO:0000256" key="7">
    <source>
        <dbReference type="ARBA" id="ARBA00038878"/>
    </source>
</evidence>
<proteinExistence type="inferred from homology"/>
<accession>A0A9W8GX32</accession>
<dbReference type="EMBL" id="JANBUH010000071">
    <property type="protein sequence ID" value="KAJ2755258.1"/>
    <property type="molecule type" value="Genomic_DNA"/>
</dbReference>
<evidence type="ECO:0000256" key="1">
    <source>
        <dbReference type="ARBA" id="ARBA00001974"/>
    </source>
</evidence>
<dbReference type="Gene3D" id="3.30.9.10">
    <property type="entry name" value="D-Amino Acid Oxidase, subunit A, domain 2"/>
    <property type="match status" value="1"/>
</dbReference>
<dbReference type="InterPro" id="IPR006076">
    <property type="entry name" value="FAD-dep_OxRdtase"/>
</dbReference>
<organism evidence="10 11">
    <name type="scientific">Coemansia pectinata</name>
    <dbReference type="NCBI Taxonomy" id="1052879"/>
    <lineage>
        <taxon>Eukaryota</taxon>
        <taxon>Fungi</taxon>
        <taxon>Fungi incertae sedis</taxon>
        <taxon>Zoopagomycota</taxon>
        <taxon>Kickxellomycotina</taxon>
        <taxon>Kickxellomycetes</taxon>
        <taxon>Kickxellales</taxon>
        <taxon>Kickxellaceae</taxon>
        <taxon>Coemansia</taxon>
    </lineage>
</organism>
<dbReference type="OrthoDB" id="498204at2759"/>
<keyword evidence="2" id="KW-0285">Flavoprotein</keyword>
<evidence type="ECO:0000313" key="10">
    <source>
        <dbReference type="EMBL" id="KAJ2755258.1"/>
    </source>
</evidence>
<evidence type="ECO:0000256" key="6">
    <source>
        <dbReference type="ARBA" id="ARBA00037941"/>
    </source>
</evidence>
<dbReference type="SUPFAM" id="SSF51905">
    <property type="entry name" value="FAD/NAD(P)-binding domain"/>
    <property type="match status" value="1"/>
</dbReference>
<dbReference type="Pfam" id="PF01266">
    <property type="entry name" value="DAO"/>
    <property type="match status" value="1"/>
</dbReference>
<sequence>MALQRRVPLLLPQKPVCLVDALCARRMLATSASERLAQYKDEDLTMVDHLVIGAGVVGLAVGRQLAQRSGSTLVVDKNRQFGMETSSRNSEVIHAGIYYPKDSLRTKVCIEGKHRLYAYCQQQSILHRRVGKWVVAQGAEQLEYLHALRRHCAELSVPAELISGAVAQEEEPLVRADAALVSPTTGIVDSHEFMSAMLRDLADSGGTFAPNTSVVAMQRDQGSYRVLVTTGDPETPFMAIRAPVVVNAAGLWADRIANMLVPDSHPWREQYRLHFAKGRYYVLDAGASARLRVRRLVYPVPDRNIVSLGTHLTLDLAGTIRFGPDVEWTTSNTNYAPGGGAPIDEVVRAINAYLPAVRSEDLSLGYTGIRPKLQRPGGAFCDFVIREESDTGMPGFVNLIGLESPGLTSSLAIAAMVDEILH</sequence>
<comment type="catalytic activity">
    <reaction evidence="5">
        <text>(S)-2-hydroxyglutarate + A = 2-oxoglutarate + AH2</text>
        <dbReference type="Rhea" id="RHEA:21252"/>
        <dbReference type="ChEBI" id="CHEBI:13193"/>
        <dbReference type="ChEBI" id="CHEBI:16782"/>
        <dbReference type="ChEBI" id="CHEBI:16810"/>
        <dbReference type="ChEBI" id="CHEBI:17499"/>
        <dbReference type="EC" id="1.1.99.2"/>
    </reaction>
</comment>
<evidence type="ECO:0000256" key="8">
    <source>
        <dbReference type="ARBA" id="ARBA00041137"/>
    </source>
</evidence>
<evidence type="ECO:0000256" key="5">
    <source>
        <dbReference type="ARBA" id="ARBA00036066"/>
    </source>
</evidence>
<comment type="cofactor">
    <cofactor evidence="1">
        <name>FAD</name>
        <dbReference type="ChEBI" id="CHEBI:57692"/>
    </cofactor>
</comment>
<evidence type="ECO:0000313" key="11">
    <source>
        <dbReference type="Proteomes" id="UP001140011"/>
    </source>
</evidence>
<dbReference type="Proteomes" id="UP001140011">
    <property type="component" value="Unassembled WGS sequence"/>
</dbReference>
<feature type="domain" description="FAD dependent oxidoreductase" evidence="9">
    <location>
        <begin position="48"/>
        <end position="418"/>
    </location>
</feature>
<dbReference type="PANTHER" id="PTHR43104">
    <property type="entry name" value="L-2-HYDROXYGLUTARATE DEHYDROGENASE, MITOCHONDRIAL"/>
    <property type="match status" value="1"/>
</dbReference>
<protein>
    <recommendedName>
        <fullName evidence="8">L-2-hydroxyglutarate dehydrogenase, mitochondrial</fullName>
        <ecNumber evidence="7">1.1.99.2</ecNumber>
    </recommendedName>
</protein>
<keyword evidence="11" id="KW-1185">Reference proteome</keyword>
<evidence type="ECO:0000259" key="9">
    <source>
        <dbReference type="Pfam" id="PF01266"/>
    </source>
</evidence>
<name>A0A9W8GX32_9FUNG</name>
<keyword evidence="4" id="KW-0560">Oxidoreductase</keyword>
<evidence type="ECO:0000256" key="3">
    <source>
        <dbReference type="ARBA" id="ARBA00022827"/>
    </source>
</evidence>
<comment type="caution">
    <text evidence="10">The sequence shown here is derived from an EMBL/GenBank/DDBJ whole genome shotgun (WGS) entry which is preliminary data.</text>
</comment>
<dbReference type="GO" id="GO:0047545">
    <property type="term" value="F:(S)-2-hydroxyglutarate dehydrogenase activity"/>
    <property type="evidence" value="ECO:0007669"/>
    <property type="project" value="UniProtKB-EC"/>
</dbReference>
<gene>
    <name evidence="10" type="ORF">GGI19_001787</name>
</gene>
<dbReference type="AlphaFoldDB" id="A0A9W8GX32"/>
<reference evidence="10" key="1">
    <citation type="submission" date="2022-07" db="EMBL/GenBank/DDBJ databases">
        <title>Phylogenomic reconstructions and comparative analyses of Kickxellomycotina fungi.</title>
        <authorList>
            <person name="Reynolds N.K."/>
            <person name="Stajich J.E."/>
            <person name="Barry K."/>
            <person name="Grigoriev I.V."/>
            <person name="Crous P."/>
            <person name="Smith M.E."/>
        </authorList>
    </citation>
    <scope>NUCLEOTIDE SEQUENCE</scope>
    <source>
        <strain evidence="10">BCRC 34297</strain>
    </source>
</reference>
<dbReference type="EC" id="1.1.99.2" evidence="7"/>
<evidence type="ECO:0000256" key="2">
    <source>
        <dbReference type="ARBA" id="ARBA00022630"/>
    </source>
</evidence>